<name>A0A414M2C0_9BACE</name>
<evidence type="ECO:0000259" key="1">
    <source>
        <dbReference type="Pfam" id="PF00149"/>
    </source>
</evidence>
<dbReference type="InterPro" id="IPR029052">
    <property type="entry name" value="Metallo-depent_PP-like"/>
</dbReference>
<dbReference type="PANTHER" id="PTHR37844:SF1">
    <property type="entry name" value="CALCINEURIN-LIKE PHOSPHOESTERASE DOMAIN-CONTAINING PROTEIN"/>
    <property type="match status" value="1"/>
</dbReference>
<feature type="domain" description="Calcineurin-like phosphoesterase" evidence="1">
    <location>
        <begin position="1"/>
        <end position="218"/>
    </location>
</feature>
<dbReference type="Gene3D" id="3.60.21.10">
    <property type="match status" value="1"/>
</dbReference>
<comment type="caution">
    <text evidence="2">The sequence shown here is derived from an EMBL/GenBank/DDBJ whole genome shotgun (WGS) entry which is preliminary data.</text>
</comment>
<accession>A0A414M2C0</accession>
<dbReference type="PANTHER" id="PTHR37844">
    <property type="entry name" value="SER/THR PROTEIN PHOSPHATASE SUPERFAMILY (AFU_ORTHOLOGUE AFUA_1G14840)"/>
    <property type="match status" value="1"/>
</dbReference>
<protein>
    <submittedName>
        <fullName evidence="2">Serine/threonine protein phosphatase</fullName>
    </submittedName>
</protein>
<dbReference type="Pfam" id="PF00149">
    <property type="entry name" value="Metallophos"/>
    <property type="match status" value="1"/>
</dbReference>
<dbReference type="GO" id="GO:0016787">
    <property type="term" value="F:hydrolase activity"/>
    <property type="evidence" value="ECO:0007669"/>
    <property type="project" value="InterPro"/>
</dbReference>
<proteinExistence type="predicted"/>
<organism evidence="2 3">
    <name type="scientific">Bacteroides eggerthii</name>
    <dbReference type="NCBI Taxonomy" id="28111"/>
    <lineage>
        <taxon>Bacteria</taxon>
        <taxon>Pseudomonadati</taxon>
        <taxon>Bacteroidota</taxon>
        <taxon>Bacteroidia</taxon>
        <taxon>Bacteroidales</taxon>
        <taxon>Bacteroidaceae</taxon>
        <taxon>Bacteroides</taxon>
    </lineage>
</organism>
<evidence type="ECO:0000313" key="3">
    <source>
        <dbReference type="Proteomes" id="UP000283538"/>
    </source>
</evidence>
<sequence length="254" mass="29451">MKIQYASDLHLEFSDNYSYLKRNPLKPVGDILVLAGDIGYLNDDNYGKHPFWDWASENYKQVIVAIGNHELYKYYDLANMPHGLVCSIRDNVKCYYDAVVRIENVDFIISTLWARIKLEEAYITERGVSDFHRILFNGATLTWDNFNREHDKCFRFIQDKVAKSTAVHIIVVTHHVPSFQLASPDFAGSKINGAFTVELEQYIETSPVEYWIYGHSHRNIDKVIGKTKCVSNQLGYVFHNEHHTFNPEKAIEVQ</sequence>
<dbReference type="AlphaFoldDB" id="A0A414M2C0"/>
<dbReference type="SUPFAM" id="SSF56300">
    <property type="entry name" value="Metallo-dependent phosphatases"/>
    <property type="match status" value="1"/>
</dbReference>
<reference evidence="2 3" key="1">
    <citation type="submission" date="2018-08" db="EMBL/GenBank/DDBJ databases">
        <title>A genome reference for cultivated species of the human gut microbiota.</title>
        <authorList>
            <person name="Zou Y."/>
            <person name="Xue W."/>
            <person name="Luo G."/>
        </authorList>
    </citation>
    <scope>NUCLEOTIDE SEQUENCE [LARGE SCALE GENOMIC DNA]</scope>
    <source>
        <strain evidence="2 3">AM26-26AC</strain>
    </source>
</reference>
<dbReference type="InterPro" id="IPR004843">
    <property type="entry name" value="Calcineurin-like_PHP"/>
</dbReference>
<dbReference type="RefSeq" id="WP_008781627.1">
    <property type="nucleotide sequence ID" value="NZ_QSLA01000035.1"/>
</dbReference>
<evidence type="ECO:0000313" key="2">
    <source>
        <dbReference type="EMBL" id="RHF02568.1"/>
    </source>
</evidence>
<dbReference type="Proteomes" id="UP000283538">
    <property type="component" value="Unassembled WGS sequence"/>
</dbReference>
<gene>
    <name evidence="2" type="ORF">DW701_16995</name>
</gene>
<dbReference type="EMBL" id="QSLA01000035">
    <property type="protein sequence ID" value="RHF02568.1"/>
    <property type="molecule type" value="Genomic_DNA"/>
</dbReference>